<dbReference type="Proteomes" id="UP000708208">
    <property type="component" value="Unassembled WGS sequence"/>
</dbReference>
<name>A0A8J2KUA6_9HEXA</name>
<proteinExistence type="predicted"/>
<comment type="caution">
    <text evidence="1">The sequence shown here is derived from an EMBL/GenBank/DDBJ whole genome shotgun (WGS) entry which is preliminary data.</text>
</comment>
<keyword evidence="2" id="KW-1185">Reference proteome</keyword>
<evidence type="ECO:0000313" key="1">
    <source>
        <dbReference type="EMBL" id="CAG7819339.1"/>
    </source>
</evidence>
<organism evidence="1 2">
    <name type="scientific">Allacma fusca</name>
    <dbReference type="NCBI Taxonomy" id="39272"/>
    <lineage>
        <taxon>Eukaryota</taxon>
        <taxon>Metazoa</taxon>
        <taxon>Ecdysozoa</taxon>
        <taxon>Arthropoda</taxon>
        <taxon>Hexapoda</taxon>
        <taxon>Collembola</taxon>
        <taxon>Symphypleona</taxon>
        <taxon>Sminthuridae</taxon>
        <taxon>Allacma</taxon>
    </lineage>
</organism>
<accession>A0A8J2KUA6</accession>
<reference evidence="1" key="1">
    <citation type="submission" date="2021-06" db="EMBL/GenBank/DDBJ databases">
        <authorList>
            <person name="Hodson N. C."/>
            <person name="Mongue J. A."/>
            <person name="Jaron S. K."/>
        </authorList>
    </citation>
    <scope>NUCLEOTIDE SEQUENCE</scope>
</reference>
<gene>
    <name evidence="1" type="ORF">AFUS01_LOCUS29795</name>
</gene>
<dbReference type="EMBL" id="CAJVCH010447190">
    <property type="protein sequence ID" value="CAG7819339.1"/>
    <property type="molecule type" value="Genomic_DNA"/>
</dbReference>
<protein>
    <submittedName>
        <fullName evidence="1">Uncharacterized protein</fullName>
    </submittedName>
</protein>
<sequence>MNARDPKNKIDQVFCQMRRIKINTQSLRLEFLDFRTIYHHLIDKLEGGENRPKEKSIQPVNYEVNFEYGIHFRPFLKNSKTAVQISSSD</sequence>
<dbReference type="AlphaFoldDB" id="A0A8J2KUA6"/>
<evidence type="ECO:0000313" key="2">
    <source>
        <dbReference type="Proteomes" id="UP000708208"/>
    </source>
</evidence>